<proteinExistence type="predicted"/>
<dbReference type="Proteomes" id="UP001314263">
    <property type="component" value="Unassembled WGS sequence"/>
</dbReference>
<keyword evidence="2" id="KW-1185">Reference proteome</keyword>
<comment type="caution">
    <text evidence="1">The sequence shown here is derived from an EMBL/GenBank/DDBJ whole genome shotgun (WGS) entry which is preliminary data.</text>
</comment>
<reference evidence="1 2" key="1">
    <citation type="submission" date="2023-10" db="EMBL/GenBank/DDBJ databases">
        <authorList>
            <person name="Maclean D."/>
            <person name="Macfadyen A."/>
        </authorList>
    </citation>
    <scope>NUCLEOTIDE SEQUENCE [LARGE SCALE GENOMIC DNA]</scope>
</reference>
<evidence type="ECO:0000313" key="2">
    <source>
        <dbReference type="Proteomes" id="UP001314263"/>
    </source>
</evidence>
<protein>
    <submittedName>
        <fullName evidence="1">Uncharacterized protein</fullName>
    </submittedName>
</protein>
<dbReference type="AlphaFoldDB" id="A0AAV1HQM9"/>
<sequence length="87" mass="9749">MTTSETPEMAPGSKLSRMLTAMEGSDNATALTTDFKIIAQRMKLLGFNAIRLPFSFQVLWEGSFKPWNYGTTSVTQRDILQSVMPEE</sequence>
<accession>A0AAV1HQM9</accession>
<name>A0AAV1HQM9_9CHLO</name>
<evidence type="ECO:0000313" key="1">
    <source>
        <dbReference type="EMBL" id="CAK0733639.1"/>
    </source>
</evidence>
<dbReference type="EMBL" id="CAUYUE010000001">
    <property type="protein sequence ID" value="CAK0733639.1"/>
    <property type="molecule type" value="Genomic_DNA"/>
</dbReference>
<gene>
    <name evidence="1" type="ORF">CVIRNUC_000308</name>
</gene>
<organism evidence="1 2">
    <name type="scientific">Coccomyxa viridis</name>
    <dbReference type="NCBI Taxonomy" id="1274662"/>
    <lineage>
        <taxon>Eukaryota</taxon>
        <taxon>Viridiplantae</taxon>
        <taxon>Chlorophyta</taxon>
        <taxon>core chlorophytes</taxon>
        <taxon>Trebouxiophyceae</taxon>
        <taxon>Trebouxiophyceae incertae sedis</taxon>
        <taxon>Coccomyxaceae</taxon>
        <taxon>Coccomyxa</taxon>
    </lineage>
</organism>
<dbReference type="Gene3D" id="3.20.20.80">
    <property type="entry name" value="Glycosidases"/>
    <property type="match status" value="1"/>
</dbReference>